<dbReference type="Proteomes" id="UP000257030">
    <property type="component" value="Unassembled WGS sequence"/>
</dbReference>
<sequence length="97" mass="11219">IVCISWYNSANLTFFNMPKSYECDLISILSLIRFFIGVPSCYNTKVLLQSDKTCRIKNILKVVLKAIILTIKHDVNQSIKEKHLITWQNIILSFTLV</sequence>
<accession>A0A3D9D5J8</accession>
<reference evidence="1 2" key="1">
    <citation type="journal article" date="2010" name="Syst. Appl. Microbiol.">
        <title>Four new species of Chryseobacterium from the rhizosphere of coastal sand dune plants, Chryseobacterium elymi sp. nov., Chryseobacterium hagamense sp. nov., Chryseobacterium lathyri sp. nov. and Chryseobacterium rhizosphaerae sp. nov.</title>
        <authorList>
            <person name="Cho S.H."/>
            <person name="Lee K.S."/>
            <person name="Shin D.S."/>
            <person name="Han J.H."/>
            <person name="Park K.S."/>
            <person name="Lee C.H."/>
            <person name="Park K.H."/>
            <person name="Kim S.B."/>
        </authorList>
    </citation>
    <scope>NUCLEOTIDE SEQUENCE [LARGE SCALE GENOMIC DNA]</scope>
    <source>
        <strain evidence="1 2">KCTC 22547</strain>
    </source>
</reference>
<organism evidence="1 2">
    <name type="scientific">Chryseobacterium elymi</name>
    <dbReference type="NCBI Taxonomy" id="395936"/>
    <lineage>
        <taxon>Bacteria</taxon>
        <taxon>Pseudomonadati</taxon>
        <taxon>Bacteroidota</taxon>
        <taxon>Flavobacteriia</taxon>
        <taxon>Flavobacteriales</taxon>
        <taxon>Weeksellaceae</taxon>
        <taxon>Chryseobacterium group</taxon>
        <taxon>Chryseobacterium</taxon>
    </lineage>
</organism>
<feature type="non-terminal residue" evidence="1">
    <location>
        <position position="1"/>
    </location>
</feature>
<protein>
    <submittedName>
        <fullName evidence="1">Uncharacterized protein</fullName>
    </submittedName>
</protein>
<comment type="caution">
    <text evidence="1">The sequence shown here is derived from an EMBL/GenBank/DDBJ whole genome shotgun (WGS) entry which is preliminary data.</text>
</comment>
<proteinExistence type="predicted"/>
<keyword evidence="2" id="KW-1185">Reference proteome</keyword>
<dbReference type="RefSeq" id="WP_238640252.1">
    <property type="nucleotide sequence ID" value="NZ_QNUH01000029.1"/>
</dbReference>
<evidence type="ECO:0000313" key="2">
    <source>
        <dbReference type="Proteomes" id="UP000257030"/>
    </source>
</evidence>
<evidence type="ECO:0000313" key="1">
    <source>
        <dbReference type="EMBL" id="REC73151.1"/>
    </source>
</evidence>
<dbReference type="AlphaFoldDB" id="A0A3D9D5J8"/>
<dbReference type="EMBL" id="QNUH01000029">
    <property type="protein sequence ID" value="REC73151.1"/>
    <property type="molecule type" value="Genomic_DNA"/>
</dbReference>
<name>A0A3D9D5J8_9FLAO</name>
<gene>
    <name evidence="1" type="ORF">DRF60_19575</name>
</gene>